<evidence type="ECO:0000313" key="2">
    <source>
        <dbReference type="EMBL" id="ELT93997.1"/>
    </source>
</evidence>
<dbReference type="GO" id="GO:0008757">
    <property type="term" value="F:S-adenosylmethionine-dependent methyltransferase activity"/>
    <property type="evidence" value="ECO:0007669"/>
    <property type="project" value="InterPro"/>
</dbReference>
<organism evidence="2">
    <name type="scientific">Capitella teleta</name>
    <name type="common">Polychaete worm</name>
    <dbReference type="NCBI Taxonomy" id="283909"/>
    <lineage>
        <taxon>Eukaryota</taxon>
        <taxon>Metazoa</taxon>
        <taxon>Spiralia</taxon>
        <taxon>Lophotrochozoa</taxon>
        <taxon>Annelida</taxon>
        <taxon>Polychaeta</taxon>
        <taxon>Sedentaria</taxon>
        <taxon>Scolecida</taxon>
        <taxon>Capitellidae</taxon>
        <taxon>Capitella</taxon>
    </lineage>
</organism>
<accession>R7TKH3</accession>
<evidence type="ECO:0000313" key="3">
    <source>
        <dbReference type="EnsemblMetazoa" id="CapteP37531"/>
    </source>
</evidence>
<dbReference type="Proteomes" id="UP000014760">
    <property type="component" value="Unassembled WGS sequence"/>
</dbReference>
<dbReference type="EnsemblMetazoa" id="CapteT37531">
    <property type="protein sequence ID" value="CapteP37531"/>
    <property type="gene ID" value="CapteG37531"/>
</dbReference>
<dbReference type="InterPro" id="IPR013216">
    <property type="entry name" value="Methyltransf_11"/>
</dbReference>
<dbReference type="PANTHER" id="PTHR45036:SF1">
    <property type="entry name" value="METHYLTRANSFERASE LIKE 7A"/>
    <property type="match status" value="1"/>
</dbReference>
<dbReference type="PANTHER" id="PTHR45036">
    <property type="entry name" value="METHYLTRANSFERASE LIKE 7B"/>
    <property type="match status" value="1"/>
</dbReference>
<dbReference type="AlphaFoldDB" id="R7TKH3"/>
<dbReference type="HOGENOM" id="CLU_037990_7_2_1"/>
<keyword evidence="4" id="KW-1185">Reference proteome</keyword>
<evidence type="ECO:0000259" key="1">
    <source>
        <dbReference type="Pfam" id="PF08241"/>
    </source>
</evidence>
<dbReference type="EMBL" id="KB309538">
    <property type="protein sequence ID" value="ELT93997.1"/>
    <property type="molecule type" value="Genomic_DNA"/>
</dbReference>
<dbReference type="InterPro" id="IPR029063">
    <property type="entry name" value="SAM-dependent_MTases_sf"/>
</dbReference>
<name>R7TKH3_CAPTE</name>
<dbReference type="SUPFAM" id="SSF53335">
    <property type="entry name" value="S-adenosyl-L-methionine-dependent methyltransferases"/>
    <property type="match status" value="1"/>
</dbReference>
<dbReference type="CDD" id="cd02440">
    <property type="entry name" value="AdoMet_MTases"/>
    <property type="match status" value="1"/>
</dbReference>
<sequence length="197" mass="22163">KIQQKVYARLLNHIQQKMNLKLAKKKAHLFADLHDMSSATKVQQSNAKFTVLEVGAGAGANFRFFPEGIDVICLDPNPYFDVYIKKNLSDFPHVNLKQFVVGFAEDMSQVPDDSVDAVVCTLVLCSVTDVVASLKEIRRILKPGGKFFYLEHVQADEGTFDHRLQHWFNPFWVAISDGCQLNRNTASLIKDTGFSSV</sequence>
<proteinExistence type="predicted"/>
<dbReference type="InterPro" id="IPR052356">
    <property type="entry name" value="Thiol_S-MT"/>
</dbReference>
<reference evidence="2 4" key="2">
    <citation type="journal article" date="2013" name="Nature">
        <title>Insights into bilaterian evolution from three spiralian genomes.</title>
        <authorList>
            <person name="Simakov O."/>
            <person name="Marletaz F."/>
            <person name="Cho S.J."/>
            <person name="Edsinger-Gonzales E."/>
            <person name="Havlak P."/>
            <person name="Hellsten U."/>
            <person name="Kuo D.H."/>
            <person name="Larsson T."/>
            <person name="Lv J."/>
            <person name="Arendt D."/>
            <person name="Savage R."/>
            <person name="Osoegawa K."/>
            <person name="de Jong P."/>
            <person name="Grimwood J."/>
            <person name="Chapman J.A."/>
            <person name="Shapiro H."/>
            <person name="Aerts A."/>
            <person name="Otillar R.P."/>
            <person name="Terry A.Y."/>
            <person name="Boore J.L."/>
            <person name="Grigoriev I.V."/>
            <person name="Lindberg D.R."/>
            <person name="Seaver E.C."/>
            <person name="Weisblat D.A."/>
            <person name="Putnam N.H."/>
            <person name="Rokhsar D.S."/>
        </authorList>
    </citation>
    <scope>NUCLEOTIDE SEQUENCE</scope>
    <source>
        <strain evidence="2 4">I ESC-2004</strain>
    </source>
</reference>
<dbReference type="OrthoDB" id="416496at2759"/>
<reference evidence="4" key="1">
    <citation type="submission" date="2012-12" db="EMBL/GenBank/DDBJ databases">
        <authorList>
            <person name="Hellsten U."/>
            <person name="Grimwood J."/>
            <person name="Chapman J.A."/>
            <person name="Shapiro H."/>
            <person name="Aerts A."/>
            <person name="Otillar R.P."/>
            <person name="Terry A.Y."/>
            <person name="Boore J.L."/>
            <person name="Simakov O."/>
            <person name="Marletaz F."/>
            <person name="Cho S.-J."/>
            <person name="Edsinger-Gonzales E."/>
            <person name="Havlak P."/>
            <person name="Kuo D.-H."/>
            <person name="Larsson T."/>
            <person name="Lv J."/>
            <person name="Arendt D."/>
            <person name="Savage R."/>
            <person name="Osoegawa K."/>
            <person name="de Jong P."/>
            <person name="Lindberg D.R."/>
            <person name="Seaver E.C."/>
            <person name="Weisblat D.A."/>
            <person name="Putnam N.H."/>
            <person name="Grigoriev I.V."/>
            <person name="Rokhsar D.S."/>
        </authorList>
    </citation>
    <scope>NUCLEOTIDE SEQUENCE</scope>
    <source>
        <strain evidence="4">I ESC-2004</strain>
    </source>
</reference>
<dbReference type="EMBL" id="AMQN01002550">
    <property type="status" value="NOT_ANNOTATED_CDS"/>
    <property type="molecule type" value="Genomic_DNA"/>
</dbReference>
<evidence type="ECO:0000313" key="4">
    <source>
        <dbReference type="Proteomes" id="UP000014760"/>
    </source>
</evidence>
<dbReference type="Gene3D" id="3.40.50.150">
    <property type="entry name" value="Vaccinia Virus protein VP39"/>
    <property type="match status" value="1"/>
</dbReference>
<dbReference type="OMA" id="PPPIKWL"/>
<gene>
    <name evidence="2" type="ORF">CAPTEDRAFT_37531</name>
</gene>
<protein>
    <recommendedName>
        <fullName evidence="1">Methyltransferase type 11 domain-containing protein</fullName>
    </recommendedName>
</protein>
<reference evidence="3" key="3">
    <citation type="submission" date="2015-06" db="UniProtKB">
        <authorList>
            <consortium name="EnsemblMetazoa"/>
        </authorList>
    </citation>
    <scope>IDENTIFICATION</scope>
</reference>
<feature type="domain" description="Methyltransferase type 11" evidence="1">
    <location>
        <begin position="52"/>
        <end position="148"/>
    </location>
</feature>
<dbReference type="Pfam" id="PF08241">
    <property type="entry name" value="Methyltransf_11"/>
    <property type="match status" value="1"/>
</dbReference>
<feature type="non-terminal residue" evidence="2">
    <location>
        <position position="197"/>
    </location>
</feature>
<dbReference type="STRING" id="283909.R7TKH3"/>
<feature type="non-terminal residue" evidence="2">
    <location>
        <position position="1"/>
    </location>
</feature>